<organism evidence="1 2">
    <name type="scientific">Paenibacillus chondroitinus</name>
    <dbReference type="NCBI Taxonomy" id="59842"/>
    <lineage>
        <taxon>Bacteria</taxon>
        <taxon>Bacillati</taxon>
        <taxon>Bacillota</taxon>
        <taxon>Bacilli</taxon>
        <taxon>Bacillales</taxon>
        <taxon>Paenibacillaceae</taxon>
        <taxon>Paenibacillus</taxon>
    </lineage>
</organism>
<dbReference type="EMBL" id="JAROBY010000041">
    <property type="protein sequence ID" value="MEB4796914.1"/>
    <property type="molecule type" value="Genomic_DNA"/>
</dbReference>
<evidence type="ECO:0000313" key="1">
    <source>
        <dbReference type="EMBL" id="MEB4796914.1"/>
    </source>
</evidence>
<reference evidence="1 2" key="1">
    <citation type="submission" date="2023-03" db="EMBL/GenBank/DDBJ databases">
        <title>Bacillus Genome Sequencing.</title>
        <authorList>
            <person name="Dunlap C."/>
        </authorList>
    </citation>
    <scope>NUCLEOTIDE SEQUENCE [LARGE SCALE GENOMIC DNA]</scope>
    <source>
        <strain evidence="1 2">NRS-1351</strain>
    </source>
</reference>
<proteinExistence type="predicted"/>
<evidence type="ECO:0000313" key="2">
    <source>
        <dbReference type="Proteomes" id="UP001355653"/>
    </source>
</evidence>
<dbReference type="RefSeq" id="WP_127455141.1">
    <property type="nucleotide sequence ID" value="NZ_JAROBY010000041.1"/>
</dbReference>
<evidence type="ECO:0008006" key="3">
    <source>
        <dbReference type="Google" id="ProtNLM"/>
    </source>
</evidence>
<keyword evidence="2" id="KW-1185">Reference proteome</keyword>
<dbReference type="Proteomes" id="UP001355653">
    <property type="component" value="Unassembled WGS sequence"/>
</dbReference>
<accession>A0ABU6DGW9</accession>
<protein>
    <recommendedName>
        <fullName evidence="3">ATP-binding protein</fullName>
    </recommendedName>
</protein>
<name>A0ABU6DGW9_9BACL</name>
<comment type="caution">
    <text evidence="1">The sequence shown here is derived from an EMBL/GenBank/DDBJ whole genome shotgun (WGS) entry which is preliminary data.</text>
</comment>
<gene>
    <name evidence="1" type="ORF">P5G65_23725</name>
</gene>
<sequence length="182" mass="20903">MQIYGLYGKSGTGKSYKCLEVVFANQIDAVIDDGILIIDRVHVAGKSAKCEKLLYSATKRAIFQSDDHCCREVADFIHMKKEITKILILGTSKRMIQKIATRLDLPTEIEWIPIETVQLKDELLLARKYREEGYHVIPIQPVQVEKTYRGWSKNIPIQLSDRIVEVILIRPFDFRASDVKPN</sequence>